<organism evidence="1 2">
    <name type="scientific">Methylobacterium hispanicum</name>
    <dbReference type="NCBI Taxonomy" id="270350"/>
    <lineage>
        <taxon>Bacteria</taxon>
        <taxon>Pseudomonadati</taxon>
        <taxon>Pseudomonadota</taxon>
        <taxon>Alphaproteobacteria</taxon>
        <taxon>Hyphomicrobiales</taxon>
        <taxon>Methylobacteriaceae</taxon>
        <taxon>Methylobacterium</taxon>
    </lineage>
</organism>
<gene>
    <name evidence="1" type="ORF">BHAOGJBA_6071</name>
</gene>
<dbReference type="InterPro" id="IPR029024">
    <property type="entry name" value="TerB-like"/>
</dbReference>
<comment type="caution">
    <text evidence="1">The sequence shown here is derived from an EMBL/GenBank/DDBJ whole genome shotgun (WGS) entry which is preliminary data.</text>
</comment>
<proteinExistence type="predicted"/>
<evidence type="ECO:0000313" key="1">
    <source>
        <dbReference type="EMBL" id="GJD92516.1"/>
    </source>
</evidence>
<dbReference type="CDD" id="cd07176">
    <property type="entry name" value="terB"/>
    <property type="match status" value="1"/>
</dbReference>
<protein>
    <recommendedName>
        <fullName evidence="3">Tellurite resistance protein TerB</fullName>
    </recommendedName>
</protein>
<dbReference type="SUPFAM" id="SSF158682">
    <property type="entry name" value="TerB-like"/>
    <property type="match status" value="1"/>
</dbReference>
<accession>A0AAV4ZY59</accession>
<dbReference type="EMBL" id="BPQO01000047">
    <property type="protein sequence ID" value="GJD92516.1"/>
    <property type="molecule type" value="Genomic_DNA"/>
</dbReference>
<reference evidence="1" key="1">
    <citation type="journal article" date="2016" name="Front. Microbiol.">
        <title>Genome Sequence of the Piezophilic, Mesophilic Sulfate-Reducing Bacterium Desulfovibrio indicus J2T.</title>
        <authorList>
            <person name="Cao J."/>
            <person name="Maignien L."/>
            <person name="Shao Z."/>
            <person name="Alain K."/>
            <person name="Jebbar M."/>
        </authorList>
    </citation>
    <scope>NUCLEOTIDE SEQUENCE</scope>
    <source>
        <strain evidence="1">DSM 16372</strain>
    </source>
</reference>
<dbReference type="AlphaFoldDB" id="A0AAV4ZY59"/>
<dbReference type="RefSeq" id="WP_066927733.1">
    <property type="nucleotide sequence ID" value="NZ_BPQO01000047.1"/>
</dbReference>
<reference evidence="1" key="2">
    <citation type="submission" date="2021-08" db="EMBL/GenBank/DDBJ databases">
        <authorList>
            <person name="Tani A."/>
            <person name="Ola A."/>
            <person name="Ogura Y."/>
            <person name="Katsura K."/>
            <person name="Hayashi T."/>
        </authorList>
    </citation>
    <scope>NUCLEOTIDE SEQUENCE</scope>
    <source>
        <strain evidence="1">DSM 16372</strain>
    </source>
</reference>
<keyword evidence="2" id="KW-1185">Reference proteome</keyword>
<dbReference type="Gene3D" id="1.10.3680.10">
    <property type="entry name" value="TerB-like"/>
    <property type="match status" value="1"/>
</dbReference>
<name>A0AAV4ZY59_9HYPH</name>
<dbReference type="Proteomes" id="UP001055247">
    <property type="component" value="Unassembled WGS sequence"/>
</dbReference>
<evidence type="ECO:0000313" key="2">
    <source>
        <dbReference type="Proteomes" id="UP001055247"/>
    </source>
</evidence>
<sequence length="154" mass="16153">MLPFADLLDRLSRTVTAYAGDRDLMLAGVSAAANVMVADGEVAGSEFETALAGLRANPVLEKGYDGLMLEAELYDGIARARTRAGRAENLRNVARIAERPSEQRESVFLIAADVADHDGIAPVEATALGEIATGLALDPAALLRASPVRRPPAA</sequence>
<evidence type="ECO:0008006" key="3">
    <source>
        <dbReference type="Google" id="ProtNLM"/>
    </source>
</evidence>